<name>A0A1C0ZWQ8_9BACL</name>
<reference evidence="2" key="1">
    <citation type="submission" date="2016-05" db="EMBL/GenBank/DDBJ databases">
        <title>Paenibacillus oryzae. sp. nov., isolated from the rice root.</title>
        <authorList>
            <person name="Zhang J."/>
            <person name="Zhang X."/>
        </authorList>
    </citation>
    <scope>NUCLEOTIDE SEQUENCE [LARGE SCALE GENOMIC DNA]</scope>
    <source>
        <strain evidence="2">KCTC13222</strain>
    </source>
</reference>
<dbReference type="STRING" id="512399.A8709_32455"/>
<dbReference type="OrthoDB" id="9870423at2"/>
<gene>
    <name evidence="1" type="ORF">A8709_32455</name>
</gene>
<dbReference type="AlphaFoldDB" id="A0A1C0ZWQ8"/>
<dbReference type="EMBL" id="LYPC01000027">
    <property type="protein sequence ID" value="OCT12535.1"/>
    <property type="molecule type" value="Genomic_DNA"/>
</dbReference>
<accession>A0A1C0ZWQ8</accession>
<organism evidence="1 2">
    <name type="scientific">Paenibacillus pectinilyticus</name>
    <dbReference type="NCBI Taxonomy" id="512399"/>
    <lineage>
        <taxon>Bacteria</taxon>
        <taxon>Bacillati</taxon>
        <taxon>Bacillota</taxon>
        <taxon>Bacilli</taxon>
        <taxon>Bacillales</taxon>
        <taxon>Paenibacillaceae</taxon>
        <taxon>Paenibacillus</taxon>
    </lineage>
</organism>
<keyword evidence="2" id="KW-1185">Reference proteome</keyword>
<comment type="caution">
    <text evidence="1">The sequence shown here is derived from an EMBL/GenBank/DDBJ whole genome shotgun (WGS) entry which is preliminary data.</text>
</comment>
<protein>
    <submittedName>
        <fullName evidence="1">Uncharacterized protein</fullName>
    </submittedName>
</protein>
<sequence>MTDFIAQTADNRNISYIDDEEASVWRRAKYAGLQVIRVITMEQWHLELYGPAYQAEVVVIHEQLKLNAELHTAVERVSA</sequence>
<dbReference type="RefSeq" id="WP_065856916.1">
    <property type="nucleotide sequence ID" value="NZ_LYPC01000027.1"/>
</dbReference>
<evidence type="ECO:0000313" key="1">
    <source>
        <dbReference type="EMBL" id="OCT12535.1"/>
    </source>
</evidence>
<dbReference type="Proteomes" id="UP000093309">
    <property type="component" value="Unassembled WGS sequence"/>
</dbReference>
<proteinExistence type="predicted"/>
<evidence type="ECO:0000313" key="2">
    <source>
        <dbReference type="Proteomes" id="UP000093309"/>
    </source>
</evidence>